<accession>A0A9P7QA89</accession>
<gene>
    <name evidence="2" type="ORF">E4U09_000567</name>
</gene>
<keyword evidence="3" id="KW-1185">Reference proteome</keyword>
<sequence>MAAANRILEEEVSNDPPRVNRSNRRATLDIRALNVNSVGDKDTPDLGDVEPFLTH</sequence>
<proteinExistence type="predicted"/>
<feature type="non-terminal residue" evidence="2">
    <location>
        <position position="55"/>
    </location>
</feature>
<dbReference type="EMBL" id="SRRH01001155">
    <property type="protein sequence ID" value="KAG6282553.1"/>
    <property type="molecule type" value="Genomic_DNA"/>
</dbReference>
<name>A0A9P7QA89_9HYPO</name>
<organism evidence="2 3">
    <name type="scientific">Claviceps aff. purpurea</name>
    <dbReference type="NCBI Taxonomy" id="1967640"/>
    <lineage>
        <taxon>Eukaryota</taxon>
        <taxon>Fungi</taxon>
        <taxon>Dikarya</taxon>
        <taxon>Ascomycota</taxon>
        <taxon>Pezizomycotina</taxon>
        <taxon>Sordariomycetes</taxon>
        <taxon>Hypocreomycetidae</taxon>
        <taxon>Hypocreales</taxon>
        <taxon>Clavicipitaceae</taxon>
        <taxon>Claviceps</taxon>
    </lineage>
</organism>
<feature type="region of interest" description="Disordered" evidence="1">
    <location>
        <begin position="1"/>
        <end position="25"/>
    </location>
</feature>
<reference evidence="2 3" key="1">
    <citation type="journal article" date="2020" name="bioRxiv">
        <title>Whole genome comparisons of ergot fungi reveals the divergence and evolution of species within the genus Claviceps are the result of varying mechanisms driving genome evolution and host range expansion.</title>
        <authorList>
            <person name="Wyka S.A."/>
            <person name="Mondo S.J."/>
            <person name="Liu M."/>
            <person name="Dettman J."/>
            <person name="Nalam V."/>
            <person name="Broders K.D."/>
        </authorList>
    </citation>
    <scope>NUCLEOTIDE SEQUENCE [LARGE SCALE GENOMIC DNA]</scope>
    <source>
        <strain evidence="2 3">Clav52</strain>
    </source>
</reference>
<dbReference type="Proteomes" id="UP000707071">
    <property type="component" value="Unassembled WGS sequence"/>
</dbReference>
<evidence type="ECO:0000313" key="3">
    <source>
        <dbReference type="Proteomes" id="UP000707071"/>
    </source>
</evidence>
<comment type="caution">
    <text evidence="2">The sequence shown here is derived from an EMBL/GenBank/DDBJ whole genome shotgun (WGS) entry which is preliminary data.</text>
</comment>
<dbReference type="AlphaFoldDB" id="A0A9P7QA89"/>
<evidence type="ECO:0000256" key="1">
    <source>
        <dbReference type="SAM" id="MobiDB-lite"/>
    </source>
</evidence>
<protein>
    <submittedName>
        <fullName evidence="2">Uncharacterized protein</fullName>
    </submittedName>
</protein>
<evidence type="ECO:0000313" key="2">
    <source>
        <dbReference type="EMBL" id="KAG6282553.1"/>
    </source>
</evidence>